<dbReference type="PROSITE" id="PS00061">
    <property type="entry name" value="ADH_SHORT"/>
    <property type="match status" value="1"/>
</dbReference>
<evidence type="ECO:0000256" key="1">
    <source>
        <dbReference type="ARBA" id="ARBA00006484"/>
    </source>
</evidence>
<evidence type="ECO:0000256" key="2">
    <source>
        <dbReference type="ARBA" id="ARBA00023002"/>
    </source>
</evidence>
<sequence>MVVLGASSGIGRETALRAARQGARVVVASRNEAGLASLVDEITAAGGKAAYVACDVTNEAQVHHVARDAAARFGWIDTWVNVAGVSVYALFEDTTPDEFRQIMEVNFIGQVHGAQAALPFLRERGGALISISSVESIVSLPLHSAYSASKHAVEGMMDALRREMMAAGAPVSVTSIKPATIDTPFFRNARNKLDVMPKGPPPVYEPGTVAECVLYAATHPVRDLFAGGAGKTMALNQMVAPKLMDAVLAKVGIPASKTDRPAANGHDGTIYSTQGDACTQGDLKRRARPSLYTWLELHPAARAVAGGALAVGAAALLRRRGGDAAQPVVDPIDDAEDADDGDATVSVFVAEAAFADREPASGDTIVGYQPVRPAGPDAMRDPPQREWTKVDQASDESFPASDPPSY</sequence>
<dbReference type="KEGG" id="sari:H5J25_02705"/>
<organism evidence="6 7">
    <name type="scientific">Sphingomonas aliaeris</name>
    <dbReference type="NCBI Taxonomy" id="2759526"/>
    <lineage>
        <taxon>Bacteria</taxon>
        <taxon>Pseudomonadati</taxon>
        <taxon>Pseudomonadota</taxon>
        <taxon>Alphaproteobacteria</taxon>
        <taxon>Sphingomonadales</taxon>
        <taxon>Sphingomonadaceae</taxon>
        <taxon>Sphingomonas</taxon>
    </lineage>
</organism>
<evidence type="ECO:0000313" key="6">
    <source>
        <dbReference type="EMBL" id="QQV77712.1"/>
    </source>
</evidence>
<accession>A0A974S4L5</accession>
<reference evidence="7" key="1">
    <citation type="submission" date="2020-09" db="EMBL/GenBank/DDBJ databases">
        <title>Sphingomonas sp., a new species isolated from pork steak.</title>
        <authorList>
            <person name="Heidler von Heilborn D."/>
        </authorList>
    </citation>
    <scope>NUCLEOTIDE SEQUENCE [LARGE SCALE GENOMIC DNA]</scope>
</reference>
<gene>
    <name evidence="6" type="ORF">H5J25_02705</name>
</gene>
<feature type="compositionally biased region" description="Basic and acidic residues" evidence="4">
    <location>
        <begin position="378"/>
        <end position="389"/>
    </location>
</feature>
<evidence type="ECO:0000313" key="7">
    <source>
        <dbReference type="Proteomes" id="UP000595894"/>
    </source>
</evidence>
<dbReference type="InterPro" id="IPR002347">
    <property type="entry name" value="SDR_fam"/>
</dbReference>
<dbReference type="InterPro" id="IPR020904">
    <property type="entry name" value="Sc_DH/Rdtase_CS"/>
</dbReference>
<dbReference type="AlphaFoldDB" id="A0A974S4L5"/>
<name>A0A974S4L5_9SPHN</name>
<dbReference type="GO" id="GO:0016491">
    <property type="term" value="F:oxidoreductase activity"/>
    <property type="evidence" value="ECO:0007669"/>
    <property type="project" value="UniProtKB-KW"/>
</dbReference>
<feature type="domain" description="Ketoreductase" evidence="5">
    <location>
        <begin position="1"/>
        <end position="182"/>
    </location>
</feature>
<dbReference type="Proteomes" id="UP000595894">
    <property type="component" value="Chromosome"/>
</dbReference>
<keyword evidence="2" id="KW-0560">Oxidoreductase</keyword>
<evidence type="ECO:0000259" key="5">
    <source>
        <dbReference type="SMART" id="SM00822"/>
    </source>
</evidence>
<dbReference type="PANTHER" id="PTHR44196">
    <property type="entry name" value="DEHYDROGENASE/REDUCTASE SDR FAMILY MEMBER 7B"/>
    <property type="match status" value="1"/>
</dbReference>
<proteinExistence type="inferred from homology"/>
<evidence type="ECO:0000256" key="3">
    <source>
        <dbReference type="RuleBase" id="RU000363"/>
    </source>
</evidence>
<dbReference type="GO" id="GO:0016020">
    <property type="term" value="C:membrane"/>
    <property type="evidence" value="ECO:0007669"/>
    <property type="project" value="TreeGrafter"/>
</dbReference>
<dbReference type="NCBIfam" id="NF005495">
    <property type="entry name" value="PRK07109.1"/>
    <property type="match status" value="1"/>
</dbReference>
<evidence type="ECO:0000256" key="4">
    <source>
        <dbReference type="SAM" id="MobiDB-lite"/>
    </source>
</evidence>
<dbReference type="Pfam" id="PF00106">
    <property type="entry name" value="adh_short"/>
    <property type="match status" value="1"/>
</dbReference>
<dbReference type="Gene3D" id="3.40.50.720">
    <property type="entry name" value="NAD(P)-binding Rossmann-like Domain"/>
    <property type="match status" value="1"/>
</dbReference>
<keyword evidence="7" id="KW-1185">Reference proteome</keyword>
<dbReference type="PRINTS" id="PR00080">
    <property type="entry name" value="SDRFAMILY"/>
</dbReference>
<feature type="region of interest" description="Disordered" evidence="4">
    <location>
        <begin position="359"/>
        <end position="406"/>
    </location>
</feature>
<dbReference type="SUPFAM" id="SSF51735">
    <property type="entry name" value="NAD(P)-binding Rossmann-fold domains"/>
    <property type="match status" value="1"/>
</dbReference>
<dbReference type="SMART" id="SM00822">
    <property type="entry name" value="PKS_KR"/>
    <property type="match status" value="1"/>
</dbReference>
<protein>
    <submittedName>
        <fullName evidence="6">SDR family NAD(P)-dependent oxidoreductase</fullName>
    </submittedName>
</protein>
<dbReference type="EMBL" id="CP061035">
    <property type="protein sequence ID" value="QQV77712.1"/>
    <property type="molecule type" value="Genomic_DNA"/>
</dbReference>
<dbReference type="InterPro" id="IPR057326">
    <property type="entry name" value="KR_dom"/>
</dbReference>
<dbReference type="PANTHER" id="PTHR44196:SF1">
    <property type="entry name" value="DEHYDROGENASE_REDUCTASE SDR FAMILY MEMBER 7B"/>
    <property type="match status" value="1"/>
</dbReference>
<dbReference type="PRINTS" id="PR00081">
    <property type="entry name" value="GDHRDH"/>
</dbReference>
<dbReference type="InterPro" id="IPR036291">
    <property type="entry name" value="NAD(P)-bd_dom_sf"/>
</dbReference>
<comment type="similarity">
    <text evidence="1 3">Belongs to the short-chain dehydrogenases/reductases (SDR) family.</text>
</comment>